<comment type="similarity">
    <text evidence="6">Belongs to the AAA ATPase family.</text>
</comment>
<dbReference type="OrthoDB" id="15235at2759"/>
<protein>
    <recommendedName>
        <fullName evidence="7">glutamine--fructose-6-phosphate transaminase (isomerizing)</fullName>
        <ecNumber evidence="7">2.6.1.16</ecNumber>
    </recommendedName>
    <alternativeName>
        <fullName evidence="18">D-fructose-6-phosphate amidotransferase</fullName>
    </alternativeName>
    <alternativeName>
        <fullName evidence="17">Hexosephosphate aminotransferase</fullName>
    </alternativeName>
</protein>
<dbReference type="SUPFAM" id="SSF52540">
    <property type="entry name" value="P-loop containing nucleoside triphosphate hydrolases"/>
    <property type="match status" value="1"/>
</dbReference>
<dbReference type="FunFam" id="3.40.50.300:FF:000034">
    <property type="entry name" value="26S protease regulatory subunit 10B"/>
    <property type="match status" value="1"/>
</dbReference>
<dbReference type="Pfam" id="PF13522">
    <property type="entry name" value="GATase_6"/>
    <property type="match status" value="1"/>
</dbReference>
<dbReference type="FunFam" id="2.40.50.140:FF:000027">
    <property type="entry name" value="26S protease regulatory subunit 10B"/>
    <property type="match status" value="1"/>
</dbReference>
<dbReference type="PRINTS" id="PR00463">
    <property type="entry name" value="EP450I"/>
</dbReference>
<proteinExistence type="inferred from homology"/>
<evidence type="ECO:0000256" key="14">
    <source>
        <dbReference type="ARBA" id="ARBA00022942"/>
    </source>
</evidence>
<evidence type="ECO:0000259" key="22">
    <source>
        <dbReference type="PROSITE" id="PS51464"/>
    </source>
</evidence>
<accession>A0A3E2GTJ3</accession>
<dbReference type="InterPro" id="IPR001347">
    <property type="entry name" value="SIS_dom"/>
</dbReference>
<dbReference type="InterPro" id="IPR003593">
    <property type="entry name" value="AAA+_ATPase"/>
</dbReference>
<keyword evidence="11" id="KW-0677">Repeat</keyword>
<dbReference type="InterPro" id="IPR035466">
    <property type="entry name" value="GlmS/AgaS_SIS"/>
</dbReference>
<evidence type="ECO:0000256" key="19">
    <source>
        <dbReference type="PIRSR" id="PIRSR602401-1"/>
    </source>
</evidence>
<evidence type="ECO:0000256" key="20">
    <source>
        <dbReference type="SAM" id="Coils"/>
    </source>
</evidence>
<dbReference type="PRINTS" id="PR00385">
    <property type="entry name" value="P450"/>
</dbReference>
<keyword evidence="14" id="KW-0647">Proteasome</keyword>
<keyword evidence="19" id="KW-0408">Iron</keyword>
<dbReference type="InterPro" id="IPR027417">
    <property type="entry name" value="P-loop_NTPase"/>
</dbReference>
<reference evidence="23 24" key="1">
    <citation type="submission" date="2018-05" db="EMBL/GenBank/DDBJ databases">
        <title>Draft genome sequence of Scytalidium lignicola DSM 105466, a ubiquitous saprotrophic fungus.</title>
        <authorList>
            <person name="Buettner E."/>
            <person name="Gebauer A.M."/>
            <person name="Hofrichter M."/>
            <person name="Liers C."/>
            <person name="Kellner H."/>
        </authorList>
    </citation>
    <scope>NUCLEOTIDE SEQUENCE [LARGE SCALE GENOMIC DNA]</scope>
    <source>
        <strain evidence="23 24">DSM 105466</strain>
    </source>
</reference>
<dbReference type="InterPro" id="IPR029055">
    <property type="entry name" value="Ntn_hydrolases_N"/>
</dbReference>
<dbReference type="CDD" id="cd11069">
    <property type="entry name" value="CYP_FUM15-like"/>
    <property type="match status" value="1"/>
</dbReference>
<comment type="catalytic activity">
    <reaction evidence="1">
        <text>D-fructose 6-phosphate + L-glutamine = D-glucosamine 6-phosphate + L-glutamate</text>
        <dbReference type="Rhea" id="RHEA:13237"/>
        <dbReference type="ChEBI" id="CHEBI:29985"/>
        <dbReference type="ChEBI" id="CHEBI:58359"/>
        <dbReference type="ChEBI" id="CHEBI:58725"/>
        <dbReference type="ChEBI" id="CHEBI:61527"/>
        <dbReference type="EC" id="2.6.1.16"/>
    </reaction>
</comment>
<dbReference type="GO" id="GO:0006002">
    <property type="term" value="P:fructose 6-phosphate metabolic process"/>
    <property type="evidence" value="ECO:0007669"/>
    <property type="project" value="TreeGrafter"/>
</dbReference>
<keyword evidence="10" id="KW-0808">Transferase</keyword>
<dbReference type="Gene3D" id="2.40.50.140">
    <property type="entry name" value="Nucleic acid-binding proteins"/>
    <property type="match status" value="1"/>
</dbReference>
<evidence type="ECO:0000313" key="23">
    <source>
        <dbReference type="EMBL" id="RFU24494.1"/>
    </source>
</evidence>
<feature type="non-terminal residue" evidence="23">
    <location>
        <position position="1"/>
    </location>
</feature>
<dbReference type="Pfam" id="PF01380">
    <property type="entry name" value="SIS"/>
    <property type="match status" value="2"/>
</dbReference>
<dbReference type="Pfam" id="PF17862">
    <property type="entry name" value="AAA_lid_3"/>
    <property type="match status" value="1"/>
</dbReference>
<evidence type="ECO:0000313" key="24">
    <source>
        <dbReference type="Proteomes" id="UP000258309"/>
    </source>
</evidence>
<dbReference type="Gene3D" id="1.10.8.60">
    <property type="match status" value="1"/>
</dbReference>
<dbReference type="InterPro" id="IPR003959">
    <property type="entry name" value="ATPase_AAA_core"/>
</dbReference>
<gene>
    <name evidence="23" type="ORF">B7463_g11842</name>
</gene>
<dbReference type="EMBL" id="NCSJ02000439">
    <property type="protein sequence ID" value="RFU24494.1"/>
    <property type="molecule type" value="Genomic_DNA"/>
</dbReference>
<evidence type="ECO:0000256" key="7">
    <source>
        <dbReference type="ARBA" id="ARBA00012916"/>
    </source>
</evidence>
<dbReference type="SUPFAM" id="SSF56235">
    <property type="entry name" value="N-terminal nucleophile aminohydrolases (Ntn hydrolases)"/>
    <property type="match status" value="1"/>
</dbReference>
<dbReference type="CDD" id="cd00714">
    <property type="entry name" value="GFAT"/>
    <property type="match status" value="1"/>
</dbReference>
<evidence type="ECO:0000256" key="9">
    <source>
        <dbReference type="ARBA" id="ARBA00022576"/>
    </source>
</evidence>
<evidence type="ECO:0000256" key="18">
    <source>
        <dbReference type="ARBA" id="ARBA00033302"/>
    </source>
</evidence>
<dbReference type="PANTHER" id="PTHR10937:SF0">
    <property type="entry name" value="GLUTAMINE--FRUCTOSE-6-PHOSPHATE TRANSAMINASE (ISOMERIZING)"/>
    <property type="match status" value="1"/>
</dbReference>
<dbReference type="SUPFAM" id="SSF48264">
    <property type="entry name" value="Cytochrome P450"/>
    <property type="match status" value="1"/>
</dbReference>
<dbReference type="EC" id="2.6.1.16" evidence="7"/>
<dbReference type="InterPro" id="IPR017932">
    <property type="entry name" value="GATase_2_dom"/>
</dbReference>
<feature type="binding site" description="axial binding residue" evidence="19">
    <location>
        <position position="438"/>
    </location>
    <ligand>
        <name>heme</name>
        <dbReference type="ChEBI" id="CHEBI:30413"/>
    </ligand>
    <ligandPart>
        <name>Fe</name>
        <dbReference type="ChEBI" id="CHEBI:18248"/>
    </ligandPart>
</feature>
<dbReference type="InterPro" id="IPR001128">
    <property type="entry name" value="Cyt_P450"/>
</dbReference>
<dbReference type="InterPro" id="IPR012340">
    <property type="entry name" value="NA-bd_OB-fold"/>
</dbReference>
<evidence type="ECO:0000256" key="8">
    <source>
        <dbReference type="ARBA" id="ARBA00022490"/>
    </source>
</evidence>
<dbReference type="Proteomes" id="UP000258309">
    <property type="component" value="Unassembled WGS sequence"/>
</dbReference>
<dbReference type="CDD" id="cd05008">
    <property type="entry name" value="SIS_GlmS_GlmD_1"/>
    <property type="match status" value="1"/>
</dbReference>
<dbReference type="InterPro" id="IPR032501">
    <property type="entry name" value="Prot_ATP_ID_OB_2nd"/>
</dbReference>
<dbReference type="Gene3D" id="1.10.630.10">
    <property type="entry name" value="Cytochrome P450"/>
    <property type="match status" value="1"/>
</dbReference>
<dbReference type="FunFam" id="1.10.8.60:FF:000008">
    <property type="entry name" value="26S protease regulatory subunit 10B"/>
    <property type="match status" value="1"/>
</dbReference>
<dbReference type="SMART" id="SM00382">
    <property type="entry name" value="AAA"/>
    <property type="match status" value="1"/>
</dbReference>
<dbReference type="InterPro" id="IPR041569">
    <property type="entry name" value="AAA_lid_3"/>
</dbReference>
<dbReference type="GO" id="GO:0004360">
    <property type="term" value="F:glutamine-fructose-6-phosphate transaminase (isomerizing) activity"/>
    <property type="evidence" value="ECO:0007669"/>
    <property type="project" value="UniProtKB-EC"/>
</dbReference>
<evidence type="ECO:0000256" key="16">
    <source>
        <dbReference type="ARBA" id="ARBA00023242"/>
    </source>
</evidence>
<keyword evidence="24" id="KW-1185">Reference proteome</keyword>
<keyword evidence="19" id="KW-0349">Heme</keyword>
<dbReference type="GO" id="GO:0004497">
    <property type="term" value="F:monooxygenase activity"/>
    <property type="evidence" value="ECO:0007669"/>
    <property type="project" value="InterPro"/>
</dbReference>
<dbReference type="FunFam" id="1.10.630.10:FF:000051">
    <property type="entry name" value="Cytochrome P450 monooxygenase (Fum15)"/>
    <property type="match status" value="1"/>
</dbReference>
<evidence type="ECO:0000256" key="13">
    <source>
        <dbReference type="ARBA" id="ARBA00022840"/>
    </source>
</evidence>
<dbReference type="InterPro" id="IPR047084">
    <property type="entry name" value="GFAT_N"/>
</dbReference>
<dbReference type="Pfam" id="PF16450">
    <property type="entry name" value="Prot_ATP_ID_OB_C"/>
    <property type="match status" value="1"/>
</dbReference>
<dbReference type="FunFam" id="3.40.50.10490:FF:000001">
    <property type="entry name" value="Glutamine--fructose-6-phosphate aminotransferase [isomerizing]"/>
    <property type="match status" value="1"/>
</dbReference>
<dbReference type="Pfam" id="PF00004">
    <property type="entry name" value="AAA"/>
    <property type="match status" value="1"/>
</dbReference>
<dbReference type="GO" id="GO:0005506">
    <property type="term" value="F:iron ion binding"/>
    <property type="evidence" value="ECO:0007669"/>
    <property type="project" value="InterPro"/>
</dbReference>
<comment type="cofactor">
    <cofactor evidence="19">
        <name>heme</name>
        <dbReference type="ChEBI" id="CHEBI:30413"/>
    </cofactor>
</comment>
<keyword evidence="19" id="KW-0479">Metal-binding</keyword>
<evidence type="ECO:0000256" key="17">
    <source>
        <dbReference type="ARBA" id="ARBA00029805"/>
    </source>
</evidence>
<evidence type="ECO:0000256" key="1">
    <source>
        <dbReference type="ARBA" id="ARBA00001031"/>
    </source>
</evidence>
<organism evidence="23 24">
    <name type="scientific">Scytalidium lignicola</name>
    <name type="common">Hyphomycete</name>
    <dbReference type="NCBI Taxonomy" id="5539"/>
    <lineage>
        <taxon>Eukaryota</taxon>
        <taxon>Fungi</taxon>
        <taxon>Dikarya</taxon>
        <taxon>Ascomycota</taxon>
        <taxon>Pezizomycotina</taxon>
        <taxon>Leotiomycetes</taxon>
        <taxon>Leotiomycetes incertae sedis</taxon>
        <taxon>Scytalidium</taxon>
    </lineage>
</organism>
<keyword evidence="13" id="KW-0067">ATP-binding</keyword>
<dbReference type="GO" id="GO:0000502">
    <property type="term" value="C:proteasome complex"/>
    <property type="evidence" value="ECO:0007669"/>
    <property type="project" value="UniProtKB-KW"/>
</dbReference>
<dbReference type="NCBIfam" id="NF001484">
    <property type="entry name" value="PRK00331.1"/>
    <property type="match status" value="1"/>
</dbReference>
<dbReference type="Gene3D" id="3.60.20.10">
    <property type="entry name" value="Glutamine Phosphoribosylpyrophosphate, subunit 1, domain 1"/>
    <property type="match status" value="1"/>
</dbReference>
<dbReference type="SUPFAM" id="SSF53697">
    <property type="entry name" value="SIS domain"/>
    <property type="match status" value="1"/>
</dbReference>
<dbReference type="PROSITE" id="PS00674">
    <property type="entry name" value="AAA"/>
    <property type="match status" value="1"/>
</dbReference>
<dbReference type="GO" id="GO:0006487">
    <property type="term" value="P:protein N-linked glycosylation"/>
    <property type="evidence" value="ECO:0007669"/>
    <property type="project" value="TreeGrafter"/>
</dbReference>
<name>A0A3E2GTJ3_SCYLI</name>
<dbReference type="PROSITE" id="PS51464">
    <property type="entry name" value="SIS"/>
    <property type="match status" value="2"/>
</dbReference>
<keyword evidence="9" id="KW-0032">Aminotransferase</keyword>
<comment type="function">
    <text evidence="2">Involved in amino sugar synthesis (formation of chitin, supplies the amino sugars of asparagine-linked oligosaccharides of glycoproteins).</text>
</comment>
<dbReference type="InterPro" id="IPR036396">
    <property type="entry name" value="Cyt_P450_sf"/>
</dbReference>
<dbReference type="GO" id="GO:0005634">
    <property type="term" value="C:nucleus"/>
    <property type="evidence" value="ECO:0007669"/>
    <property type="project" value="UniProtKB-SubCell"/>
</dbReference>
<dbReference type="Pfam" id="PF00067">
    <property type="entry name" value="p450"/>
    <property type="match status" value="1"/>
</dbReference>
<keyword evidence="20" id="KW-0175">Coiled coil</keyword>
<keyword evidence="15" id="KW-0315">Glutamine amidotransferase</keyword>
<comment type="subcellular location">
    <subcellularLocation>
        <location evidence="4">Cytoplasm</location>
    </subcellularLocation>
    <subcellularLocation>
        <location evidence="3">Nucleus</location>
    </subcellularLocation>
</comment>
<evidence type="ECO:0000259" key="21">
    <source>
        <dbReference type="PROSITE" id="PS51278"/>
    </source>
</evidence>
<dbReference type="GO" id="GO:0016887">
    <property type="term" value="F:ATP hydrolysis activity"/>
    <property type="evidence" value="ECO:0007669"/>
    <property type="project" value="InterPro"/>
</dbReference>
<dbReference type="GO" id="GO:0016705">
    <property type="term" value="F:oxidoreductase activity, acting on paired donors, with incorporation or reduction of molecular oxygen"/>
    <property type="evidence" value="ECO:0007669"/>
    <property type="project" value="InterPro"/>
</dbReference>
<feature type="domain" description="Glutamine amidotransferase type-2" evidence="21">
    <location>
        <begin position="887"/>
        <end position="1190"/>
    </location>
</feature>
<evidence type="ECO:0000256" key="15">
    <source>
        <dbReference type="ARBA" id="ARBA00022962"/>
    </source>
</evidence>
<feature type="domain" description="SIS" evidence="22">
    <location>
        <begin position="1434"/>
        <end position="1575"/>
    </location>
</feature>
<dbReference type="GO" id="GO:0005737">
    <property type="term" value="C:cytoplasm"/>
    <property type="evidence" value="ECO:0007669"/>
    <property type="project" value="UniProtKB-SubCell"/>
</dbReference>
<dbReference type="Gene3D" id="3.40.50.10490">
    <property type="entry name" value="Glucose-6-phosphate isomerase like protein, domain 1"/>
    <property type="match status" value="2"/>
</dbReference>
<keyword evidence="16" id="KW-0539">Nucleus</keyword>
<evidence type="ECO:0000256" key="12">
    <source>
        <dbReference type="ARBA" id="ARBA00022741"/>
    </source>
</evidence>
<dbReference type="FunFam" id="3.40.50.10490:FF:000002">
    <property type="entry name" value="Glutamine--fructose-6-phosphate aminotransferase [isomerizing]"/>
    <property type="match status" value="1"/>
</dbReference>
<dbReference type="Gene3D" id="3.40.50.300">
    <property type="entry name" value="P-loop containing nucleotide triphosphate hydrolases"/>
    <property type="match status" value="1"/>
</dbReference>
<dbReference type="GO" id="GO:0020037">
    <property type="term" value="F:heme binding"/>
    <property type="evidence" value="ECO:0007669"/>
    <property type="project" value="InterPro"/>
</dbReference>
<evidence type="ECO:0000256" key="5">
    <source>
        <dbReference type="ARBA" id="ARBA00004775"/>
    </source>
</evidence>
<dbReference type="UniPathway" id="UPA00113">
    <property type="reaction ID" value="UER00528"/>
</dbReference>
<dbReference type="STRING" id="5539.A0A3E2GTJ3"/>
<keyword evidence="8" id="KW-0963">Cytoplasm</keyword>
<sequence length="1585" mass="175906">LPEPTGNSWWNGQYARISGEPTGVPMTDWVNSIPNDGVIRYLGILNSERVLITSPKAMSEVLTTKSYEFIKPSQVVRGLSRLLGVGILLAEGDEHKIQRKNLMPAFAFRHIKDLYPVFWELSREAVTAMTEDINTQSANGVASNDVEESAATASKGGAIIEAGSWASRATLDIIGVAGMGQKFGAIRDPQTPLNKTYRKVFTPNRQAQILAMLNLFLPTWFVRNLPIKRNGEVEAAAAVIKSTCRGLIREKKAKLENNKLTDVDILSVALESGGFTEENLVNQMMTFLAAGHETTASSMIWAIYMLCLNPEVQIKLREEVRDRLPSADDDTKVTNLEIDHMPYLNAVCSEVLRYNSPVPLTLREAAHDTTIAGHYIPKGSRIVLAPAATNKDENLWGPDARTFNPDRWLSKDGQTYIASGGASSNYAFMTFLHGPRGCIGQAFAKAEFACLLAAWIGRFEFELKNKEEMDEKKVLIKGGVTSKPAKGLWVKGLFDMSGIDDERVNALASFKTKLLESREWEAKLKALRLEIKDLQKEFDHTEDNIKALQSVGQIIGEVLKQLDDERFIVKASSGPRYVVGCRSKVDKVKLKQGTRVALDMTTLTIMRMLPREVDPLVYNMSLEDPGQVSFAGIGGLNDQIRELREVIELPLKNPELFMRVGIKPPKGVLLYGPPGTGKTLLARAVASGLETNFLKVVSSAIVDKYIGESARLIREMFGYAKEHEPCIIFMDEIDAIGGRRFSEGTSADREIQRTLMELLNQLDGFDYLGKTKIIMATNRPDTLDPALLRAGRLDRKIEIPLPNEVGRLEIMKIHAAGVITEGNIDFESVVKMSDGLNGADLRNVVTEAGLFAIKDYRDAVSQDDFNKAVRKVAESKKLEVLHDIFGIGIFGYINYLVERDRKYILDTLVNGLSRLEYRGYDSAGLAVDGDKKNEVFAFKEVGKVAKLKQLIEDEKPDLTKVFDSHAGIAHTRWATHGTPSRLNCHPHRSDPTWKFAVVHNGIITNYKELKTLLTGKGLKFETETDTECIAKLAWYLYQQQPTISFTDLAKAVIKELEGAFGLLMKSVYYPHEVIAARKGSPLVIGVRTQKRMKVDFVDVEYTEEGGALPAEQASQNVALKKSSEFLSVGGALAPPDKSLLHRSQSRAFMTDDGAPMPAEFYLSSDPSAIVEHTKKVMYLEDDDIAHIHEGSLNIHRLTKADGSSNVRTIQTLEMELQEIMKGKFDHFMQKEIFEQPESVINTMRGRLDIENKKVTLGGLRSYISTIRRCRRIIFVACGTSYHSCMAVRGAFEELTEIPISVELASDFLDRQAPVFRDDTCVFVSQSGETADSLMALRYCLERGALTVGIVNVVGSSISLLTHCGVHVNAGPEIGVASTKAYTSQFIAMIMFALSLSEDRASKQKRREDIMEGLGKISEQIKEVLKLDKTIKDLCARTFKHQKSLLLLGRGSQYSTALEGALKIKEISYLHCEAVMSGELKHGVLALVDEDLPIIMIMTRDEIFAKSLNAYQQVIARGGKPIVICNPADPEFKEGQAEKIEIPKTVDCLQGLLNVIPLQLMAYWLAVAEGLNVDFPRNLAKSVTVE</sequence>
<dbReference type="InterPro" id="IPR035490">
    <property type="entry name" value="GlmS/FrlB_SIS"/>
</dbReference>
<dbReference type="InterPro" id="IPR046348">
    <property type="entry name" value="SIS_dom_sf"/>
</dbReference>
<dbReference type="GO" id="GO:0006031">
    <property type="term" value="P:chitin biosynthetic process"/>
    <property type="evidence" value="ECO:0007669"/>
    <property type="project" value="UniProtKB-ARBA"/>
</dbReference>
<comment type="pathway">
    <text evidence="5">Nucleotide-sugar biosynthesis; UDP-N-acetyl-alpha-D-glucosamine biosynthesis; alpha-D-glucosamine 6-phosphate from D-fructose 6-phosphate: step 1/1.</text>
</comment>
<dbReference type="PROSITE" id="PS51278">
    <property type="entry name" value="GATASE_TYPE_2"/>
    <property type="match status" value="1"/>
</dbReference>
<evidence type="ECO:0000256" key="3">
    <source>
        <dbReference type="ARBA" id="ARBA00004123"/>
    </source>
</evidence>
<evidence type="ECO:0000256" key="6">
    <source>
        <dbReference type="ARBA" id="ARBA00006914"/>
    </source>
</evidence>
<evidence type="ECO:0000256" key="11">
    <source>
        <dbReference type="ARBA" id="ARBA00022737"/>
    </source>
</evidence>
<feature type="domain" description="SIS" evidence="22">
    <location>
        <begin position="1262"/>
        <end position="1401"/>
    </location>
</feature>
<dbReference type="CDD" id="cd05009">
    <property type="entry name" value="SIS_GlmS_GlmD_2"/>
    <property type="match status" value="1"/>
</dbReference>
<dbReference type="InterPro" id="IPR002401">
    <property type="entry name" value="Cyt_P450_E_grp-I"/>
</dbReference>
<feature type="coiled-coil region" evidence="20">
    <location>
        <begin position="517"/>
        <end position="551"/>
    </location>
</feature>
<dbReference type="GO" id="GO:0006048">
    <property type="term" value="P:UDP-N-acetylglucosamine biosynthetic process"/>
    <property type="evidence" value="ECO:0007669"/>
    <property type="project" value="UniProtKB-UniPathway"/>
</dbReference>
<feature type="non-terminal residue" evidence="23">
    <location>
        <position position="1585"/>
    </location>
</feature>
<keyword evidence="12" id="KW-0547">Nucleotide-binding</keyword>
<dbReference type="PANTHER" id="PTHR10937">
    <property type="entry name" value="GLUCOSAMINE--FRUCTOSE-6-PHOSPHATE AMINOTRANSFERASE, ISOMERIZING"/>
    <property type="match status" value="1"/>
</dbReference>
<evidence type="ECO:0000256" key="2">
    <source>
        <dbReference type="ARBA" id="ARBA00003267"/>
    </source>
</evidence>
<comment type="caution">
    <text evidence="23">The sequence shown here is derived from an EMBL/GenBank/DDBJ whole genome shotgun (WGS) entry which is preliminary data.</text>
</comment>
<evidence type="ECO:0000256" key="10">
    <source>
        <dbReference type="ARBA" id="ARBA00022679"/>
    </source>
</evidence>
<dbReference type="GO" id="GO:0005524">
    <property type="term" value="F:ATP binding"/>
    <property type="evidence" value="ECO:0007669"/>
    <property type="project" value="UniProtKB-KW"/>
</dbReference>
<evidence type="ECO:0000256" key="4">
    <source>
        <dbReference type="ARBA" id="ARBA00004496"/>
    </source>
</evidence>
<dbReference type="InterPro" id="IPR003960">
    <property type="entry name" value="ATPase_AAA_CS"/>
</dbReference>